<evidence type="ECO:0000313" key="1">
    <source>
        <dbReference type="EMBL" id="CAB4219510.1"/>
    </source>
</evidence>
<name>A0A6J5SW97_9CAUD</name>
<gene>
    <name evidence="1" type="ORF">UFOVP1615_10</name>
</gene>
<proteinExistence type="predicted"/>
<organism evidence="1">
    <name type="scientific">uncultured Caudovirales phage</name>
    <dbReference type="NCBI Taxonomy" id="2100421"/>
    <lineage>
        <taxon>Viruses</taxon>
        <taxon>Duplodnaviria</taxon>
        <taxon>Heunggongvirae</taxon>
        <taxon>Uroviricota</taxon>
        <taxon>Caudoviricetes</taxon>
        <taxon>Peduoviridae</taxon>
        <taxon>Maltschvirus</taxon>
        <taxon>Maltschvirus maltsch</taxon>
    </lineage>
</organism>
<accession>A0A6J5SW97</accession>
<dbReference type="EMBL" id="LR797481">
    <property type="protein sequence ID" value="CAB4219510.1"/>
    <property type="molecule type" value="Genomic_DNA"/>
</dbReference>
<protein>
    <submittedName>
        <fullName evidence="1">Uncharacterized protein</fullName>
    </submittedName>
</protein>
<reference evidence="1" key="1">
    <citation type="submission" date="2020-05" db="EMBL/GenBank/DDBJ databases">
        <authorList>
            <person name="Chiriac C."/>
            <person name="Salcher M."/>
            <person name="Ghai R."/>
            <person name="Kavagutti S V."/>
        </authorList>
    </citation>
    <scope>NUCLEOTIDE SEQUENCE</scope>
</reference>
<sequence>MAQTKQTTALWIAGSNEEFWQMLFELAPDCYDNVAEVYNNIDFEDL</sequence>